<feature type="compositionally biased region" description="Polar residues" evidence="9">
    <location>
        <begin position="336"/>
        <end position="359"/>
    </location>
</feature>
<evidence type="ECO:0000256" key="6">
    <source>
        <dbReference type="ARBA" id="ARBA00023163"/>
    </source>
</evidence>
<comment type="similarity">
    <text evidence="2">Belongs to the ARR-like family.</text>
</comment>
<dbReference type="Proteomes" id="UP000324705">
    <property type="component" value="Chromosome 4A"/>
</dbReference>
<feature type="compositionally biased region" description="Low complexity" evidence="9">
    <location>
        <begin position="507"/>
        <end position="520"/>
    </location>
</feature>
<feature type="compositionally biased region" description="Polar residues" evidence="9">
    <location>
        <begin position="477"/>
        <end position="501"/>
    </location>
</feature>
<keyword evidence="12" id="KW-1185">Reference proteome</keyword>
<dbReference type="InterPro" id="IPR001789">
    <property type="entry name" value="Sig_transdc_resp-reg_receiver"/>
</dbReference>
<feature type="compositionally biased region" description="Low complexity" evidence="9">
    <location>
        <begin position="636"/>
        <end position="655"/>
    </location>
</feature>
<organism evidence="11 12">
    <name type="scientific">Triticum turgidum subsp. durum</name>
    <name type="common">Durum wheat</name>
    <name type="synonym">Triticum durum</name>
    <dbReference type="NCBI Taxonomy" id="4567"/>
    <lineage>
        <taxon>Eukaryota</taxon>
        <taxon>Viridiplantae</taxon>
        <taxon>Streptophyta</taxon>
        <taxon>Embryophyta</taxon>
        <taxon>Tracheophyta</taxon>
        <taxon>Spermatophyta</taxon>
        <taxon>Magnoliopsida</taxon>
        <taxon>Liliopsida</taxon>
        <taxon>Poales</taxon>
        <taxon>Poaceae</taxon>
        <taxon>BOP clade</taxon>
        <taxon>Pooideae</taxon>
        <taxon>Triticodae</taxon>
        <taxon>Triticeae</taxon>
        <taxon>Triticinae</taxon>
        <taxon>Triticum</taxon>
    </lineage>
</organism>
<dbReference type="OMA" id="HETLMPQ"/>
<proteinExistence type="inferred from homology"/>
<dbReference type="SMART" id="SM00448">
    <property type="entry name" value="REC"/>
    <property type="match status" value="1"/>
</dbReference>
<dbReference type="GO" id="GO:0009736">
    <property type="term" value="P:cytokinin-activated signaling pathway"/>
    <property type="evidence" value="ECO:0007669"/>
    <property type="project" value="InterPro"/>
</dbReference>
<feature type="domain" description="Response regulatory" evidence="10">
    <location>
        <begin position="81"/>
        <end position="196"/>
    </location>
</feature>
<dbReference type="SUPFAM" id="SSF52172">
    <property type="entry name" value="CheY-like"/>
    <property type="match status" value="1"/>
</dbReference>
<feature type="compositionally biased region" description="Low complexity" evidence="9">
    <location>
        <begin position="730"/>
        <end position="741"/>
    </location>
</feature>
<evidence type="ECO:0000256" key="2">
    <source>
        <dbReference type="ARBA" id="ARBA00010330"/>
    </source>
</evidence>
<dbReference type="InterPro" id="IPR011006">
    <property type="entry name" value="CheY-like_superfamily"/>
</dbReference>
<evidence type="ECO:0000313" key="11">
    <source>
        <dbReference type="EMBL" id="VAH89655.1"/>
    </source>
</evidence>
<keyword evidence="6" id="KW-0804">Transcription</keyword>
<dbReference type="GO" id="GO:0005634">
    <property type="term" value="C:nucleus"/>
    <property type="evidence" value="ECO:0007669"/>
    <property type="project" value="UniProtKB-SubCell"/>
</dbReference>
<evidence type="ECO:0000256" key="9">
    <source>
        <dbReference type="SAM" id="MobiDB-lite"/>
    </source>
</evidence>
<feature type="compositionally biased region" description="Polar residues" evidence="9">
    <location>
        <begin position="256"/>
        <end position="265"/>
    </location>
</feature>
<keyword evidence="3" id="KW-0902">Two-component regulatory system</keyword>
<feature type="region of interest" description="Disordered" evidence="9">
    <location>
        <begin position="1"/>
        <end position="64"/>
    </location>
</feature>
<evidence type="ECO:0000256" key="4">
    <source>
        <dbReference type="ARBA" id="ARBA00023015"/>
    </source>
</evidence>
<dbReference type="FunFam" id="3.40.50.2300:FF:000214">
    <property type="entry name" value="Two-component response regulator-like PRR37"/>
    <property type="match status" value="1"/>
</dbReference>
<dbReference type="Gramene" id="TRITD4Av1G048980.1">
    <property type="protein sequence ID" value="TRITD4Av1G048980.1"/>
    <property type="gene ID" value="TRITD4Av1G048980"/>
</dbReference>
<reference evidence="11 12" key="1">
    <citation type="submission" date="2017-09" db="EMBL/GenBank/DDBJ databases">
        <authorList>
            <consortium name="International Durum Wheat Genome Sequencing Consortium (IDWGSC)"/>
            <person name="Milanesi L."/>
        </authorList>
    </citation>
    <scope>NUCLEOTIDE SEQUENCE [LARGE SCALE GENOMIC DNA]</scope>
    <source>
        <strain evidence="12">cv. Svevo</strain>
    </source>
</reference>
<evidence type="ECO:0000259" key="10">
    <source>
        <dbReference type="PROSITE" id="PS50110"/>
    </source>
</evidence>
<protein>
    <recommendedName>
        <fullName evidence="10">Response regulatory domain-containing protein</fullName>
    </recommendedName>
</protein>
<dbReference type="EMBL" id="LT934117">
    <property type="protein sequence ID" value="VAH89655.1"/>
    <property type="molecule type" value="Genomic_DNA"/>
</dbReference>
<keyword evidence="5" id="KW-0090">Biological rhythms</keyword>
<feature type="region of interest" description="Disordered" evidence="9">
    <location>
        <begin position="466"/>
        <end position="530"/>
    </location>
</feature>
<accession>A0A9R0S7Z9</accession>
<dbReference type="InterPro" id="IPR045279">
    <property type="entry name" value="ARR-like"/>
</dbReference>
<dbReference type="GO" id="GO:0000160">
    <property type="term" value="P:phosphorelay signal transduction system"/>
    <property type="evidence" value="ECO:0007669"/>
    <property type="project" value="UniProtKB-KW"/>
</dbReference>
<sequence length="787" mass="85066">MVSAGQAGADGPSTSDIRGTGNGALENGHALKANEDKEWRGGSKEEDWPSTHSAPPGLDEHKQQQGRVIRWEKFLPVETLRVLLVENDDCTRHVVRALLRKCGYEVIAAENGLHAWQYLEDVQNRIDLVLTEVAMPCLCLLSKITSHSICKGIPVIMMSKNDSMSTVFRCLSKGAVDFLVKPIRKNELKTLWQHIWRRCHSSSGSESGIHTQKCSKPKAGDEYENNSGGSHDDDDDDDADADDDFSVGPNARDGSDNGSGTQSSWTKRAVEIDSPQLVSSDHLADSPDSTCAQVIHPRSEIGSNRWLPTANKRNINNQKENNDDSMGKYLEIGAPRNSSLGYQSSPNEMSVNPTEKQHENLTCQNKSVNKIVIDKPTSQTADLISSIARNTESKQAARITDAPDCSSKMPNGNEMKNDSPINMPSQELGLKISETTRCGTEIHDERSILKRSNISAFTRYHTPMASDQGGAAFRGSCSPQDNSSEAVKTNSTCKMESNSDAAQIKQGSNGSSNNNDMGSSTKNAIAKPCTDRERVMSPSLVKSNQQTSAFHPMQHRVSPADAARKDKAAEEIANAVKVGHSSEAQQSSVQHHHHAHYYRHVMAQQQTLIDRASNARCGSSNASDLPLEGHAANYGVNGSVSGSNNGSNTQNGSSSAPNIARPNLDSGTMDKTEAGGGNGSGSGPSGSGNDMVCQNQLSQREAAVNKFRQKRKERNFGKKCGTKAGRDLPSSSHVSVGNSSDSLDKKMTQAKQQTDDTTLPSVANVTTYVHRLLTLTLECSTNKDPPV</sequence>
<feature type="compositionally biased region" description="Basic and acidic residues" evidence="9">
    <location>
        <begin position="32"/>
        <end position="49"/>
    </location>
</feature>
<comment type="caution">
    <text evidence="8">Lacks conserved residue(s) required for the propagation of feature annotation.</text>
</comment>
<feature type="compositionally biased region" description="Gly residues" evidence="9">
    <location>
        <begin position="674"/>
        <end position="686"/>
    </location>
</feature>
<dbReference type="AlphaFoldDB" id="A0A9R0S7Z9"/>
<evidence type="ECO:0000256" key="7">
    <source>
        <dbReference type="ARBA" id="ARBA00023242"/>
    </source>
</evidence>
<feature type="region of interest" description="Disordered" evidence="9">
    <location>
        <begin position="201"/>
        <end position="265"/>
    </location>
</feature>
<keyword evidence="4" id="KW-0805">Transcription regulation</keyword>
<feature type="region of interest" description="Disordered" evidence="9">
    <location>
        <begin position="636"/>
        <end position="692"/>
    </location>
</feature>
<feature type="region of interest" description="Disordered" evidence="9">
    <location>
        <begin position="392"/>
        <end position="423"/>
    </location>
</feature>
<evidence type="ECO:0000256" key="5">
    <source>
        <dbReference type="ARBA" id="ARBA00023108"/>
    </source>
</evidence>
<evidence type="ECO:0000256" key="1">
    <source>
        <dbReference type="ARBA" id="ARBA00004123"/>
    </source>
</evidence>
<feature type="compositionally biased region" description="Acidic residues" evidence="9">
    <location>
        <begin position="232"/>
        <end position="245"/>
    </location>
</feature>
<dbReference type="Pfam" id="PF00072">
    <property type="entry name" value="Response_reg"/>
    <property type="match status" value="1"/>
</dbReference>
<evidence type="ECO:0000256" key="8">
    <source>
        <dbReference type="PROSITE-ProRule" id="PRU00169"/>
    </source>
</evidence>
<feature type="region of interest" description="Disordered" evidence="9">
    <location>
        <begin position="312"/>
        <end position="359"/>
    </location>
</feature>
<gene>
    <name evidence="11" type="ORF">TRITD_4Av1G048980</name>
</gene>
<keyword evidence="7" id="KW-0539">Nucleus</keyword>
<evidence type="ECO:0000256" key="3">
    <source>
        <dbReference type="ARBA" id="ARBA00023012"/>
    </source>
</evidence>
<dbReference type="PANTHER" id="PTHR43874:SF125">
    <property type="entry name" value="TWO-COMPONENT RESPONSE REGULATOR-LIKE APRR7"/>
    <property type="match status" value="1"/>
</dbReference>
<dbReference type="PROSITE" id="PS50110">
    <property type="entry name" value="RESPONSE_REGULATORY"/>
    <property type="match status" value="1"/>
</dbReference>
<evidence type="ECO:0000313" key="12">
    <source>
        <dbReference type="Proteomes" id="UP000324705"/>
    </source>
</evidence>
<feature type="region of interest" description="Disordered" evidence="9">
    <location>
        <begin position="708"/>
        <end position="757"/>
    </location>
</feature>
<comment type="subcellular location">
    <subcellularLocation>
        <location evidence="1">Nucleus</location>
    </subcellularLocation>
</comment>
<dbReference type="PANTHER" id="PTHR43874">
    <property type="entry name" value="TWO-COMPONENT RESPONSE REGULATOR"/>
    <property type="match status" value="1"/>
</dbReference>
<name>A0A9R0S7Z9_TRITD</name>
<feature type="compositionally biased region" description="Polar residues" evidence="9">
    <location>
        <begin position="201"/>
        <end position="214"/>
    </location>
</feature>
<dbReference type="GO" id="GO:0048511">
    <property type="term" value="P:rhythmic process"/>
    <property type="evidence" value="ECO:0007669"/>
    <property type="project" value="UniProtKB-KW"/>
</dbReference>
<dbReference type="Gene3D" id="3.40.50.2300">
    <property type="match status" value="1"/>
</dbReference>